<protein>
    <recommendedName>
        <fullName evidence="2">Thiol-disulfide oxidoreductase DCC</fullName>
    </recommendedName>
</protein>
<reference evidence="1" key="1">
    <citation type="submission" date="2018-05" db="EMBL/GenBank/DDBJ databases">
        <authorList>
            <person name="Lanie J.A."/>
            <person name="Ng W.-L."/>
            <person name="Kazmierczak K.M."/>
            <person name="Andrzejewski T.M."/>
            <person name="Davidsen T.M."/>
            <person name="Wayne K.J."/>
            <person name="Tettelin H."/>
            <person name="Glass J.I."/>
            <person name="Rusch D."/>
            <person name="Podicherti R."/>
            <person name="Tsui H.-C.T."/>
            <person name="Winkler M.E."/>
        </authorList>
    </citation>
    <scope>NUCLEOTIDE SEQUENCE</scope>
</reference>
<dbReference type="EMBL" id="UINC01020273">
    <property type="protein sequence ID" value="SVA85288.1"/>
    <property type="molecule type" value="Genomic_DNA"/>
</dbReference>
<evidence type="ECO:0000313" key="1">
    <source>
        <dbReference type="EMBL" id="SVA85288.1"/>
    </source>
</evidence>
<dbReference type="InterPro" id="IPR052927">
    <property type="entry name" value="DCC_oxidoreductase"/>
</dbReference>
<dbReference type="PANTHER" id="PTHR33639">
    <property type="entry name" value="THIOL-DISULFIDE OXIDOREDUCTASE DCC"/>
    <property type="match status" value="1"/>
</dbReference>
<evidence type="ECO:0008006" key="2">
    <source>
        <dbReference type="Google" id="ProtNLM"/>
    </source>
</evidence>
<accession>A0A381Z7R3</accession>
<sequence length="131" mass="15574">MPILLFDGHCNFCNAWVRLIVRRDTAKNILFAPLQSSFGRKMLEEHKIDVNYTDSLVFFEEERFSVSSTAALRIYSYLDGWERHLQLLSVVPRPFRDALYHFIAKYRYKWFGRSEQCMVPTPELGERFLSE</sequence>
<dbReference type="InterPro" id="IPR007263">
    <property type="entry name" value="DCC1-like"/>
</dbReference>
<dbReference type="Pfam" id="PF04134">
    <property type="entry name" value="DCC1-like"/>
    <property type="match status" value="1"/>
</dbReference>
<dbReference type="AlphaFoldDB" id="A0A381Z7R3"/>
<gene>
    <name evidence="1" type="ORF">METZ01_LOCUS138142</name>
</gene>
<name>A0A381Z7R3_9ZZZZ</name>
<dbReference type="GO" id="GO:0015035">
    <property type="term" value="F:protein-disulfide reductase activity"/>
    <property type="evidence" value="ECO:0007669"/>
    <property type="project" value="InterPro"/>
</dbReference>
<proteinExistence type="predicted"/>
<organism evidence="1">
    <name type="scientific">marine metagenome</name>
    <dbReference type="NCBI Taxonomy" id="408172"/>
    <lineage>
        <taxon>unclassified sequences</taxon>
        <taxon>metagenomes</taxon>
        <taxon>ecological metagenomes</taxon>
    </lineage>
</organism>
<dbReference type="PANTHER" id="PTHR33639:SF2">
    <property type="entry name" value="DUF393 DOMAIN-CONTAINING PROTEIN"/>
    <property type="match status" value="1"/>
</dbReference>